<proteinExistence type="predicted"/>
<dbReference type="RefSeq" id="XP_011078048.2">
    <property type="nucleotide sequence ID" value="XM_011079746.2"/>
</dbReference>
<feature type="domain" description="EF-hand" evidence="5">
    <location>
        <begin position="165"/>
        <end position="200"/>
    </location>
</feature>
<name>A0A6I9T316_SESIN</name>
<dbReference type="Pfam" id="PF13499">
    <property type="entry name" value="EF-hand_7"/>
    <property type="match status" value="2"/>
</dbReference>
<keyword evidence="6" id="KW-1185">Reference proteome</keyword>
<feature type="domain" description="EF-hand" evidence="5">
    <location>
        <begin position="94"/>
        <end position="128"/>
    </location>
</feature>
<keyword evidence="4" id="KW-0106">Calcium</keyword>
<dbReference type="OrthoDB" id="26525at2759"/>
<evidence type="ECO:0000259" key="5">
    <source>
        <dbReference type="PROSITE" id="PS50222"/>
    </source>
</evidence>
<dbReference type="InterPro" id="IPR011992">
    <property type="entry name" value="EF-hand-dom_pair"/>
</dbReference>
<feature type="domain" description="EF-hand" evidence="5">
    <location>
        <begin position="57"/>
        <end position="92"/>
    </location>
</feature>
<dbReference type="InterPro" id="IPR018247">
    <property type="entry name" value="EF_Hand_1_Ca_BS"/>
</dbReference>
<dbReference type="Proteomes" id="UP000504604">
    <property type="component" value="Linkage group LG1"/>
</dbReference>
<evidence type="ECO:0000256" key="1">
    <source>
        <dbReference type="ARBA" id="ARBA00003291"/>
    </source>
</evidence>
<sequence length="200" mass="22385">MRVAEVGISIKIFWFSNFLSATKTTKMGFFNFYRSFRKKSPTRKEIQKPPSFQTRSSFQDETRRIFDKFDTNGDGKISLEEYKQALKVLGGGATTTAEAAKSFRVADADGDGFIDLEEFSKVYSSDGGAKSGDIQAAFRVFDTDGDGKISAEELMEVLKRMGERCSLEGCKRMIRGVDGDGDGLIDMDEFINMMKQSMKN</sequence>
<evidence type="ECO:0000313" key="7">
    <source>
        <dbReference type="RefSeq" id="XP_011078048.2"/>
    </source>
</evidence>
<keyword evidence="3" id="KW-0677">Repeat</keyword>
<dbReference type="InParanoid" id="A0A6I9T316"/>
<dbReference type="GO" id="GO:0005737">
    <property type="term" value="C:cytoplasm"/>
    <property type="evidence" value="ECO:0007669"/>
    <property type="project" value="UniProtKB-ARBA"/>
</dbReference>
<keyword evidence="2" id="KW-0479">Metal-binding</keyword>
<dbReference type="PROSITE" id="PS00018">
    <property type="entry name" value="EF_HAND_1"/>
    <property type="match status" value="3"/>
</dbReference>
<dbReference type="PANTHER" id="PTHR10891">
    <property type="entry name" value="EF-HAND CALCIUM-BINDING DOMAIN CONTAINING PROTEIN"/>
    <property type="match status" value="1"/>
</dbReference>
<dbReference type="SMART" id="SM00054">
    <property type="entry name" value="EFh"/>
    <property type="match status" value="4"/>
</dbReference>
<comment type="function">
    <text evidence="1">Potential calcium sensor.</text>
</comment>
<dbReference type="GeneID" id="105161892"/>
<dbReference type="SUPFAM" id="SSF47473">
    <property type="entry name" value="EF-hand"/>
    <property type="match status" value="1"/>
</dbReference>
<dbReference type="InterPro" id="IPR002048">
    <property type="entry name" value="EF_hand_dom"/>
</dbReference>
<reference evidence="7" key="2">
    <citation type="submission" date="2025-08" db="UniProtKB">
        <authorList>
            <consortium name="RefSeq"/>
        </authorList>
    </citation>
    <scope>IDENTIFICATION</scope>
</reference>
<protein>
    <submittedName>
        <fullName evidence="7">Calmodulin-like protein 1</fullName>
    </submittedName>
</protein>
<dbReference type="AlphaFoldDB" id="A0A6I9T316"/>
<dbReference type="Gene3D" id="1.10.238.10">
    <property type="entry name" value="EF-hand"/>
    <property type="match status" value="2"/>
</dbReference>
<dbReference type="InterPro" id="IPR039647">
    <property type="entry name" value="EF_hand_pair_protein_CML-like"/>
</dbReference>
<dbReference type="KEGG" id="sind:105161892"/>
<dbReference type="PROSITE" id="PS50222">
    <property type="entry name" value="EF_HAND_2"/>
    <property type="match status" value="4"/>
</dbReference>
<dbReference type="FunFam" id="1.10.238.10:FF:000089">
    <property type="entry name" value="calmodulin-like protein 3"/>
    <property type="match status" value="1"/>
</dbReference>
<accession>A0A6I9T316</accession>
<dbReference type="CDD" id="cd00051">
    <property type="entry name" value="EFh"/>
    <property type="match status" value="1"/>
</dbReference>
<evidence type="ECO:0000256" key="3">
    <source>
        <dbReference type="ARBA" id="ARBA00022737"/>
    </source>
</evidence>
<dbReference type="GO" id="GO:0005509">
    <property type="term" value="F:calcium ion binding"/>
    <property type="evidence" value="ECO:0007669"/>
    <property type="project" value="InterPro"/>
</dbReference>
<evidence type="ECO:0000256" key="2">
    <source>
        <dbReference type="ARBA" id="ARBA00022723"/>
    </source>
</evidence>
<evidence type="ECO:0000313" key="6">
    <source>
        <dbReference type="Proteomes" id="UP000504604"/>
    </source>
</evidence>
<feature type="domain" description="EF-hand" evidence="5">
    <location>
        <begin position="129"/>
        <end position="164"/>
    </location>
</feature>
<reference evidence="6" key="1">
    <citation type="submission" date="2024-10" db="UniProtKB">
        <authorList>
            <consortium name="RefSeq"/>
        </authorList>
    </citation>
    <scope>NUCLEOTIDE SEQUENCE [LARGE SCALE GENOMIC DNA]</scope>
    <source>
        <strain evidence="6">cv. Zhongzhi No. 13</strain>
    </source>
</reference>
<organism evidence="6 7">
    <name type="scientific">Sesamum indicum</name>
    <name type="common">Oriental sesame</name>
    <name type="synonym">Sesamum orientale</name>
    <dbReference type="NCBI Taxonomy" id="4182"/>
    <lineage>
        <taxon>Eukaryota</taxon>
        <taxon>Viridiplantae</taxon>
        <taxon>Streptophyta</taxon>
        <taxon>Embryophyta</taxon>
        <taxon>Tracheophyta</taxon>
        <taxon>Spermatophyta</taxon>
        <taxon>Magnoliopsida</taxon>
        <taxon>eudicotyledons</taxon>
        <taxon>Gunneridae</taxon>
        <taxon>Pentapetalae</taxon>
        <taxon>asterids</taxon>
        <taxon>lamiids</taxon>
        <taxon>Lamiales</taxon>
        <taxon>Pedaliaceae</taxon>
        <taxon>Sesamum</taxon>
    </lineage>
</organism>
<evidence type="ECO:0000256" key="4">
    <source>
        <dbReference type="ARBA" id="ARBA00022837"/>
    </source>
</evidence>
<gene>
    <name evidence="7" type="primary">LOC105161892</name>
</gene>